<gene>
    <name evidence="2" type="ORF">TRSC58_07229</name>
</gene>
<dbReference type="VEuPathDB" id="TriTrypDB:TRSC58_07229"/>
<protein>
    <submittedName>
        <fullName evidence="2">Uncharacterized protein</fullName>
    </submittedName>
</protein>
<keyword evidence="3" id="KW-1185">Reference proteome</keyword>
<organism evidence="2 3">
    <name type="scientific">Trypanosoma rangeli SC58</name>
    <dbReference type="NCBI Taxonomy" id="429131"/>
    <lineage>
        <taxon>Eukaryota</taxon>
        <taxon>Discoba</taxon>
        <taxon>Euglenozoa</taxon>
        <taxon>Kinetoplastea</taxon>
        <taxon>Metakinetoplastina</taxon>
        <taxon>Trypanosomatida</taxon>
        <taxon>Trypanosomatidae</taxon>
        <taxon>Trypanosoma</taxon>
        <taxon>Herpetosoma</taxon>
    </lineage>
</organism>
<dbReference type="EMBL" id="AUPL01007252">
    <property type="protein sequence ID" value="ESL05146.1"/>
    <property type="molecule type" value="Genomic_DNA"/>
</dbReference>
<accession>A0A061ITN7</accession>
<evidence type="ECO:0000256" key="1">
    <source>
        <dbReference type="SAM" id="MobiDB-lite"/>
    </source>
</evidence>
<feature type="region of interest" description="Disordered" evidence="1">
    <location>
        <begin position="230"/>
        <end position="259"/>
    </location>
</feature>
<sequence>MSRRSNWGVTHTHTCRTKKKNNVNNYFFFLEWAGSPSNKKKTVGPVNAQHLQPHCTRQARALLLRSPHLFASPRVYYVFFLRILSLIGPRVFCLYSTSPTYLRPVLPTVSTWPTRPPTYSRPPLPPWISKRSPLNNSGPTVRVTVQKGTKSSQMKAATKPSFLPPPPPNLFRSFFPRGQRTTEKKNSRCCASSSPPHHRLIREKDVKREKGMKLRDLRFSTKLHTKKRFDGHADGVADQTADDTINKHQSGGAIHADAG</sequence>
<evidence type="ECO:0000313" key="3">
    <source>
        <dbReference type="Proteomes" id="UP000031737"/>
    </source>
</evidence>
<dbReference type="AlphaFoldDB" id="A0A061ITN7"/>
<evidence type="ECO:0000313" key="2">
    <source>
        <dbReference type="EMBL" id="ESL05146.1"/>
    </source>
</evidence>
<dbReference type="Proteomes" id="UP000031737">
    <property type="component" value="Unassembled WGS sequence"/>
</dbReference>
<proteinExistence type="predicted"/>
<comment type="caution">
    <text evidence="2">The sequence shown here is derived from an EMBL/GenBank/DDBJ whole genome shotgun (WGS) entry which is preliminary data.</text>
</comment>
<name>A0A061ITN7_TRYRA</name>
<reference evidence="2 3" key="1">
    <citation type="submission" date="2013-07" db="EMBL/GenBank/DDBJ databases">
        <authorList>
            <person name="Stoco P.H."/>
            <person name="Wagner G."/>
            <person name="Gerber A."/>
            <person name="Zaha A."/>
            <person name="Thompson C."/>
            <person name="Bartholomeu D.C."/>
            <person name="Luckemeyer D.D."/>
            <person name="Bahia D."/>
            <person name="Loreto E."/>
            <person name="Prestes E.B."/>
            <person name="Lima F.M."/>
            <person name="Rodrigues-Luiz G."/>
            <person name="Vallejo G.A."/>
            <person name="Filho J.F."/>
            <person name="Monteiro K.M."/>
            <person name="Tyler K.M."/>
            <person name="de Almeida L.G."/>
            <person name="Ortiz M.F."/>
            <person name="Siervo M.A."/>
            <person name="de Moraes M.H."/>
            <person name="Cunha O.L."/>
            <person name="Mendonca-Neto R."/>
            <person name="Silva R."/>
            <person name="Teixeira S.M."/>
            <person name="Murta S.M."/>
            <person name="Sincero T.C."/>
            <person name="Mendes T.A."/>
            <person name="Urmenyi T.P."/>
            <person name="Silva V.G."/>
            <person name="da Rocha W.D."/>
            <person name="Andersson B."/>
            <person name="Romanha A.J."/>
            <person name="Steindel M."/>
            <person name="de Vasconcelos A.T."/>
            <person name="Grisard E.C."/>
        </authorList>
    </citation>
    <scope>NUCLEOTIDE SEQUENCE [LARGE SCALE GENOMIC DNA]</scope>
    <source>
        <strain evidence="2 3">SC58</strain>
    </source>
</reference>